<protein>
    <submittedName>
        <fullName evidence="1">Uncharacterized protein</fullName>
    </submittedName>
</protein>
<proteinExistence type="predicted"/>
<comment type="caution">
    <text evidence="1">The sequence shown here is derived from an EMBL/GenBank/DDBJ whole genome shotgun (WGS) entry which is preliminary data.</text>
</comment>
<evidence type="ECO:0000313" key="1">
    <source>
        <dbReference type="EMBL" id="HGG92503.1"/>
    </source>
</evidence>
<gene>
    <name evidence="1" type="ORF">ENR59_06065</name>
</gene>
<name>A0A7C4AGZ2_9BACT</name>
<reference evidence="1" key="1">
    <citation type="journal article" date="2020" name="mSystems">
        <title>Genome- and Community-Level Interaction Insights into Carbon Utilization and Element Cycling Functions of Hydrothermarchaeota in Hydrothermal Sediment.</title>
        <authorList>
            <person name="Zhou Z."/>
            <person name="Liu Y."/>
            <person name="Xu W."/>
            <person name="Pan J."/>
            <person name="Luo Z.H."/>
            <person name="Li M."/>
        </authorList>
    </citation>
    <scope>NUCLEOTIDE SEQUENCE [LARGE SCALE GENOMIC DNA]</scope>
    <source>
        <strain evidence="1">SpSt-413</strain>
    </source>
</reference>
<sequence>MDGFYQNWQKVVIWRGSRAAAGGGAGGWEKRAITALLTILFPNLSSFFVTSAHGALRLDNPHETG</sequence>
<dbReference type="AlphaFoldDB" id="A0A7C4AGZ2"/>
<dbReference type="EMBL" id="DSRP01000423">
    <property type="protein sequence ID" value="HGG92503.1"/>
    <property type="molecule type" value="Genomic_DNA"/>
</dbReference>
<organism evidence="1">
    <name type="scientific">Fundidesulfovibrio putealis</name>
    <dbReference type="NCBI Taxonomy" id="270496"/>
    <lineage>
        <taxon>Bacteria</taxon>
        <taxon>Pseudomonadati</taxon>
        <taxon>Thermodesulfobacteriota</taxon>
        <taxon>Desulfovibrionia</taxon>
        <taxon>Desulfovibrionales</taxon>
        <taxon>Desulfovibrionaceae</taxon>
        <taxon>Fundidesulfovibrio</taxon>
    </lineage>
</organism>
<accession>A0A7C4AGZ2</accession>